<feature type="repeat" description="TPR" evidence="1">
    <location>
        <begin position="206"/>
        <end position="239"/>
    </location>
</feature>
<feature type="chain" id="PRO_5024914332" description="Sel1 repeat family protein" evidence="2">
    <location>
        <begin position="23"/>
        <end position="450"/>
    </location>
</feature>
<reference evidence="3 4" key="1">
    <citation type="submission" date="2019-10" db="EMBL/GenBank/DDBJ databases">
        <title>Complete genome sequence of Variovorax paradoxus 5C-2.</title>
        <authorList>
            <person name="Gogoleva N.E."/>
            <person name="Balkin A.S."/>
        </authorList>
    </citation>
    <scope>NUCLEOTIDE SEQUENCE [LARGE SCALE GENOMIC DNA]</scope>
    <source>
        <strain evidence="3 4">5C-2</strain>
    </source>
</reference>
<dbReference type="RefSeq" id="WP_153284527.1">
    <property type="nucleotide sequence ID" value="NZ_CP045644.1"/>
</dbReference>
<protein>
    <recommendedName>
        <fullName evidence="5">Sel1 repeat family protein</fullName>
    </recommendedName>
</protein>
<dbReference type="InterPro" id="IPR050767">
    <property type="entry name" value="Sel1_AlgK"/>
</dbReference>
<keyword evidence="2" id="KW-0732">Signal</keyword>
<accession>A0A5Q0MA89</accession>
<evidence type="ECO:0008006" key="5">
    <source>
        <dbReference type="Google" id="ProtNLM"/>
    </source>
</evidence>
<dbReference type="SMART" id="SM00671">
    <property type="entry name" value="SEL1"/>
    <property type="match status" value="4"/>
</dbReference>
<proteinExistence type="predicted"/>
<dbReference type="AlphaFoldDB" id="A0A5Q0MA89"/>
<dbReference type="PROSITE" id="PS51257">
    <property type="entry name" value="PROKAR_LIPOPROTEIN"/>
    <property type="match status" value="1"/>
</dbReference>
<sequence>MKRTTTAWLAAVLFACGNFAHAADELRTLFDQGAWPEFLERAEPAAKAGDAEAQFLLGKAYQGGNGVAVDLDRAAELYEQAAGQNNARALNNLAVLMLRHDSRNGPSLDPYKARKNLERALTLGLKLPTLFNLGTAENELEHFTAAGDWYILAYEAGFGDQALERAVRAYVTSLHDPFRSDTVETRAQVREKALKWGLLAAGKGMRSAMQNLGALHHQGAEYDQALVWFHRAAEKDEPTAFYALGQMHEEGQGVPKDATQAERWYARAAAANHPLAVGRIKERLYAQLDEATDAEEIRRIAEELRKLLPAATSSIDASIAPKLAFIAKLDANAKSFPSLAKGPVNLSIRYSGGRRLDPGAAWHLFSVRTLAEYRGLYMAPELSQTQRIASGKADAKGNLQLDPQFTARVHADLKAGRSLAFRSISIHELLLPFPGPHGGMTWALPPLGPP</sequence>
<evidence type="ECO:0000256" key="1">
    <source>
        <dbReference type="PROSITE-ProRule" id="PRU00339"/>
    </source>
</evidence>
<dbReference type="PANTHER" id="PTHR11102:SF160">
    <property type="entry name" value="ERAD-ASSOCIATED E3 UBIQUITIN-PROTEIN LIGASE COMPONENT HRD3"/>
    <property type="match status" value="1"/>
</dbReference>
<dbReference type="Proteomes" id="UP000326780">
    <property type="component" value="Chromosome"/>
</dbReference>
<dbReference type="SUPFAM" id="SSF81901">
    <property type="entry name" value="HCP-like"/>
    <property type="match status" value="2"/>
</dbReference>
<name>A0A5Q0MA89_VARPD</name>
<dbReference type="PROSITE" id="PS50005">
    <property type="entry name" value="TPR"/>
    <property type="match status" value="1"/>
</dbReference>
<dbReference type="InterPro" id="IPR006597">
    <property type="entry name" value="Sel1-like"/>
</dbReference>
<dbReference type="Gene3D" id="1.25.40.10">
    <property type="entry name" value="Tetratricopeptide repeat domain"/>
    <property type="match status" value="2"/>
</dbReference>
<dbReference type="EMBL" id="CP045644">
    <property type="protein sequence ID" value="QFZ86018.1"/>
    <property type="molecule type" value="Genomic_DNA"/>
</dbReference>
<dbReference type="InterPro" id="IPR011990">
    <property type="entry name" value="TPR-like_helical_dom_sf"/>
</dbReference>
<dbReference type="InterPro" id="IPR019734">
    <property type="entry name" value="TPR_rpt"/>
</dbReference>
<keyword evidence="1" id="KW-0802">TPR repeat</keyword>
<organism evidence="3 4">
    <name type="scientific">Variovorax paradoxus</name>
    <dbReference type="NCBI Taxonomy" id="34073"/>
    <lineage>
        <taxon>Bacteria</taxon>
        <taxon>Pseudomonadati</taxon>
        <taxon>Pseudomonadota</taxon>
        <taxon>Betaproteobacteria</taxon>
        <taxon>Burkholderiales</taxon>
        <taxon>Comamonadaceae</taxon>
        <taxon>Variovorax</taxon>
    </lineage>
</organism>
<evidence type="ECO:0000313" key="3">
    <source>
        <dbReference type="EMBL" id="QFZ86018.1"/>
    </source>
</evidence>
<evidence type="ECO:0000313" key="4">
    <source>
        <dbReference type="Proteomes" id="UP000326780"/>
    </source>
</evidence>
<evidence type="ECO:0000256" key="2">
    <source>
        <dbReference type="SAM" id="SignalP"/>
    </source>
</evidence>
<dbReference type="Pfam" id="PF08238">
    <property type="entry name" value="Sel1"/>
    <property type="match status" value="5"/>
</dbReference>
<gene>
    <name evidence="3" type="ORF">GFK26_26265</name>
</gene>
<dbReference type="PANTHER" id="PTHR11102">
    <property type="entry name" value="SEL-1-LIKE PROTEIN"/>
    <property type="match status" value="1"/>
</dbReference>
<feature type="signal peptide" evidence="2">
    <location>
        <begin position="1"/>
        <end position="22"/>
    </location>
</feature>